<feature type="domain" description="Antitoxin SocA-like Panacea" evidence="1">
    <location>
        <begin position="28"/>
        <end position="131"/>
    </location>
</feature>
<evidence type="ECO:0000313" key="2">
    <source>
        <dbReference type="EMBL" id="MCQ8129422.1"/>
    </source>
</evidence>
<comment type="caution">
    <text evidence="2">The sequence shown here is derived from an EMBL/GenBank/DDBJ whole genome shotgun (WGS) entry which is preliminary data.</text>
</comment>
<name>A0ABT1U6D3_9GAMM</name>
<dbReference type="Pfam" id="PF13274">
    <property type="entry name" value="SocA_Panacea"/>
    <property type="match status" value="1"/>
</dbReference>
<dbReference type="EMBL" id="JANIBK010000072">
    <property type="protein sequence ID" value="MCQ8129422.1"/>
    <property type="molecule type" value="Genomic_DNA"/>
</dbReference>
<keyword evidence="3" id="KW-1185">Reference proteome</keyword>
<proteinExistence type="predicted"/>
<accession>A0ABT1U6D3</accession>
<sequence>MTYQTKAIANKFIDLAKEGGSPLSPMKLQKLVYFAHGWFLSLSKGQPLIDEKIEAWRYGPVVPSLYHEFKSLGSKTIRDYATDMDKDFEIVTPHLPDDESLSAFIKKIWEVYGKYDGIQLSNITHKPDTPWAKVWGENGVPKNTDIPDSDIKEYFDKIRDSQSVT</sequence>
<evidence type="ECO:0000259" key="1">
    <source>
        <dbReference type="Pfam" id="PF13274"/>
    </source>
</evidence>
<evidence type="ECO:0000313" key="3">
    <source>
        <dbReference type="Proteomes" id="UP001524586"/>
    </source>
</evidence>
<dbReference type="RefSeq" id="WP_256615854.1">
    <property type="nucleotide sequence ID" value="NZ_JANIBK010000072.1"/>
</dbReference>
<reference evidence="2 3" key="1">
    <citation type="submission" date="2022-07" db="EMBL/GenBank/DDBJ databases">
        <title>Methylomonas rivi sp. nov., Methylomonas rosea sp. nov., Methylomonas aureus sp. nov. and Methylomonas subterranea sp. nov., four novel methanotrophs isolated from a freshwater creek and the deep terrestrial subsurface.</title>
        <authorList>
            <person name="Abin C."/>
            <person name="Sankaranarayanan K."/>
            <person name="Garner C."/>
            <person name="Sindelar R."/>
            <person name="Kotary K."/>
            <person name="Garner R."/>
            <person name="Barclay S."/>
            <person name="Lawson P."/>
            <person name="Krumholz L."/>
        </authorList>
    </citation>
    <scope>NUCLEOTIDE SEQUENCE [LARGE SCALE GENOMIC DNA]</scope>
    <source>
        <strain evidence="2 3">WSC-6</strain>
    </source>
</reference>
<protein>
    <submittedName>
        <fullName evidence="2">DUF4065 domain-containing protein</fullName>
    </submittedName>
</protein>
<dbReference type="Proteomes" id="UP001524586">
    <property type="component" value="Unassembled WGS sequence"/>
</dbReference>
<organism evidence="2 3">
    <name type="scientific">Methylomonas rivi</name>
    <dbReference type="NCBI Taxonomy" id="2952226"/>
    <lineage>
        <taxon>Bacteria</taxon>
        <taxon>Pseudomonadati</taxon>
        <taxon>Pseudomonadota</taxon>
        <taxon>Gammaproteobacteria</taxon>
        <taxon>Methylococcales</taxon>
        <taxon>Methylococcaceae</taxon>
        <taxon>Methylomonas</taxon>
    </lineage>
</organism>
<gene>
    <name evidence="2" type="ORF">NP596_13245</name>
</gene>
<dbReference type="InterPro" id="IPR025272">
    <property type="entry name" value="SocA_Panacea"/>
</dbReference>